<keyword evidence="2" id="KW-1185">Reference proteome</keyword>
<dbReference type="EMBL" id="BLLK01000022">
    <property type="protein sequence ID" value="GFH46665.1"/>
    <property type="molecule type" value="Genomic_DNA"/>
</dbReference>
<evidence type="ECO:0000313" key="2">
    <source>
        <dbReference type="Proteomes" id="UP001054902"/>
    </source>
</evidence>
<proteinExistence type="predicted"/>
<organism evidence="1 2">
    <name type="scientific">Chaetoceros tenuissimus</name>
    <dbReference type="NCBI Taxonomy" id="426638"/>
    <lineage>
        <taxon>Eukaryota</taxon>
        <taxon>Sar</taxon>
        <taxon>Stramenopiles</taxon>
        <taxon>Ochrophyta</taxon>
        <taxon>Bacillariophyta</taxon>
        <taxon>Coscinodiscophyceae</taxon>
        <taxon>Chaetocerotophycidae</taxon>
        <taxon>Chaetocerotales</taxon>
        <taxon>Chaetocerotaceae</taxon>
        <taxon>Chaetoceros</taxon>
    </lineage>
</organism>
<name>A0AAD3CL51_9STRA</name>
<comment type="caution">
    <text evidence="1">The sequence shown here is derived from an EMBL/GenBank/DDBJ whole genome shotgun (WGS) entry which is preliminary data.</text>
</comment>
<sequence>MPSRIDTKEQKFDMLDKDQRSKMTCDSYSRILSLVIASILVLQIAATGYQPDPTHRYDHKKDLEKLLHPNNELYKVHHVQSIQNIKRAKKDDGNEEDDFLSSGKYGKVKHVARKGYVHVMPQVKDMQSVVTKILETSETVERQSVVDLKDRK</sequence>
<dbReference type="AlphaFoldDB" id="A0AAD3CL51"/>
<gene>
    <name evidence="1" type="ORF">CTEN210_03139</name>
</gene>
<evidence type="ECO:0000313" key="1">
    <source>
        <dbReference type="EMBL" id="GFH46665.1"/>
    </source>
</evidence>
<reference evidence="1 2" key="1">
    <citation type="journal article" date="2021" name="Sci. Rep.">
        <title>The genome of the diatom Chaetoceros tenuissimus carries an ancient integrated fragment of an extant virus.</title>
        <authorList>
            <person name="Hongo Y."/>
            <person name="Kimura K."/>
            <person name="Takaki Y."/>
            <person name="Yoshida Y."/>
            <person name="Baba S."/>
            <person name="Kobayashi G."/>
            <person name="Nagasaki K."/>
            <person name="Hano T."/>
            <person name="Tomaru Y."/>
        </authorList>
    </citation>
    <scope>NUCLEOTIDE SEQUENCE [LARGE SCALE GENOMIC DNA]</scope>
    <source>
        <strain evidence="1 2">NIES-3715</strain>
    </source>
</reference>
<dbReference type="Proteomes" id="UP001054902">
    <property type="component" value="Unassembled WGS sequence"/>
</dbReference>
<protein>
    <submittedName>
        <fullName evidence="1">Uncharacterized protein</fullName>
    </submittedName>
</protein>
<accession>A0AAD3CL51</accession>